<dbReference type="AlphaFoldDB" id="A0AAD6GHD2"/>
<evidence type="ECO:0000313" key="3">
    <source>
        <dbReference type="Proteomes" id="UP001220324"/>
    </source>
</evidence>
<keyword evidence="1" id="KW-0732">Signal</keyword>
<accession>A0AAD6GHD2</accession>
<evidence type="ECO:0000256" key="1">
    <source>
        <dbReference type="SAM" id="SignalP"/>
    </source>
</evidence>
<organism evidence="2 3">
    <name type="scientific">Penicillium frequentans</name>
    <dbReference type="NCBI Taxonomy" id="3151616"/>
    <lineage>
        <taxon>Eukaryota</taxon>
        <taxon>Fungi</taxon>
        <taxon>Dikarya</taxon>
        <taxon>Ascomycota</taxon>
        <taxon>Pezizomycotina</taxon>
        <taxon>Eurotiomycetes</taxon>
        <taxon>Eurotiomycetidae</taxon>
        <taxon>Eurotiales</taxon>
        <taxon>Aspergillaceae</taxon>
        <taxon>Penicillium</taxon>
    </lineage>
</organism>
<evidence type="ECO:0000313" key="2">
    <source>
        <dbReference type="EMBL" id="KAJ5552387.1"/>
    </source>
</evidence>
<name>A0AAD6GHD2_9EURO</name>
<reference evidence="2 3" key="1">
    <citation type="journal article" date="2023" name="IMA Fungus">
        <title>Comparative genomic study of the Penicillium genus elucidates a diverse pangenome and 15 lateral gene transfer events.</title>
        <authorList>
            <person name="Petersen C."/>
            <person name="Sorensen T."/>
            <person name="Nielsen M.R."/>
            <person name="Sondergaard T.E."/>
            <person name="Sorensen J.L."/>
            <person name="Fitzpatrick D.A."/>
            <person name="Frisvad J.C."/>
            <person name="Nielsen K.L."/>
        </authorList>
    </citation>
    <scope>NUCLEOTIDE SEQUENCE [LARGE SCALE GENOMIC DNA]</scope>
    <source>
        <strain evidence="2 3">IBT 35679</strain>
    </source>
</reference>
<keyword evidence="3" id="KW-1185">Reference proteome</keyword>
<gene>
    <name evidence="2" type="ORF">N7494_001765</name>
</gene>
<dbReference type="Proteomes" id="UP001220324">
    <property type="component" value="Unassembled WGS sequence"/>
</dbReference>
<protein>
    <submittedName>
        <fullName evidence="2">Uncharacterized protein</fullName>
    </submittedName>
</protein>
<comment type="caution">
    <text evidence="2">The sequence shown here is derived from an EMBL/GenBank/DDBJ whole genome shotgun (WGS) entry which is preliminary data.</text>
</comment>
<feature type="chain" id="PRO_5042290788" evidence="1">
    <location>
        <begin position="18"/>
        <end position="234"/>
    </location>
</feature>
<feature type="signal peptide" evidence="1">
    <location>
        <begin position="1"/>
        <end position="17"/>
    </location>
</feature>
<proteinExistence type="predicted"/>
<dbReference type="EMBL" id="JAQIZZ010000002">
    <property type="protein sequence ID" value="KAJ5552387.1"/>
    <property type="molecule type" value="Genomic_DNA"/>
</dbReference>
<sequence>MFLHVLLALGGVSAAYAQTTAGSPFLAQWLILSDYSISTVGGDDTHTTYNVKCDIDASLCSLPATGVTVVTAPSSVGLSYTEPSETFTSSVGCTYIDARASAICVTLQAAPGVTVQSGSFVTDMSTYTSTVTLPAASVELGFNTAATTTAIVRTTEGVVPAGTASHSETAAKTSAAASETETGAAASATKIGAAASATKTGGASEAFELRNSGLAVGAAMVGLSLLSSALVSMF</sequence>